<accession>A0AAC9FQ24</accession>
<dbReference type="RefSeq" id="WP_024569777.1">
    <property type="nucleotide sequence ID" value="NZ_CP012605.1"/>
</dbReference>
<sequence>MAKFFDLSADERLEALAQAANASGRPPHLLEKDVWVVWALGHLFAAPYASHLIFKGGTSLSKAYGVIQRFSEDVDLTYDIRAIAGDLIGEAGTPLPASKSQEKKWSKEIRTRLAEWVTDEVVLRLQQDLQQQGLPAQARAEGDKVFIDYTPLASGTGYVPPAVMLEFGARSTGEPCEPRAVRCDAAAHLEGVEFPEATPQVMRAERTFWEKATAIHVFCAQGVFRGGERFARHWHDVTRLDAAGFADAAIADRALAKAVADHKSIFFAEKSPDGASIDYYAAVSGGLCLVPNDEALAKLAADYQHMVDDGLFLDEVESFDALLQQCQAIQQKANAVGANGDLESQPSA</sequence>
<gene>
    <name evidence="1" type="ORF">ACS15_1872</name>
</gene>
<dbReference type="Pfam" id="PF08843">
    <property type="entry name" value="AbiEii"/>
    <property type="match status" value="1"/>
</dbReference>
<dbReference type="AlphaFoldDB" id="A0AAC9FQ24"/>
<dbReference type="KEGG" id="rin:ACS15_1872"/>
<protein>
    <recommendedName>
        <fullName evidence="3">Nucleotidyl transferase AbiEii/AbiGii toxin family protein</fullName>
    </recommendedName>
</protein>
<proteinExistence type="predicted"/>
<organism evidence="1 2">
    <name type="scientific">Ralstonia insidiosa</name>
    <dbReference type="NCBI Taxonomy" id="190721"/>
    <lineage>
        <taxon>Bacteria</taxon>
        <taxon>Pseudomonadati</taxon>
        <taxon>Pseudomonadota</taxon>
        <taxon>Betaproteobacteria</taxon>
        <taxon>Burkholderiales</taxon>
        <taxon>Burkholderiaceae</taxon>
        <taxon>Ralstonia</taxon>
    </lineage>
</organism>
<dbReference type="Gene3D" id="3.10.450.620">
    <property type="entry name" value="JHP933, nucleotidyltransferase-like core domain"/>
    <property type="match status" value="1"/>
</dbReference>
<dbReference type="Proteomes" id="UP000077927">
    <property type="component" value="Chromosome 1"/>
</dbReference>
<dbReference type="InterPro" id="IPR014942">
    <property type="entry name" value="AbiEii"/>
</dbReference>
<reference evidence="1 2" key="1">
    <citation type="submission" date="2015-09" db="EMBL/GenBank/DDBJ databases">
        <authorList>
            <person name="Xu Y."/>
            <person name="Nagy A."/>
            <person name="Liu N.T."/>
            <person name="Nou X."/>
        </authorList>
    </citation>
    <scope>NUCLEOTIDE SEQUENCE [LARGE SCALE GENOMIC DNA]</scope>
    <source>
        <strain evidence="1 2">FC1138</strain>
    </source>
</reference>
<evidence type="ECO:0000313" key="1">
    <source>
        <dbReference type="EMBL" id="ANH72397.1"/>
    </source>
</evidence>
<evidence type="ECO:0008006" key="3">
    <source>
        <dbReference type="Google" id="ProtNLM"/>
    </source>
</evidence>
<evidence type="ECO:0000313" key="2">
    <source>
        <dbReference type="Proteomes" id="UP000077927"/>
    </source>
</evidence>
<dbReference type="EMBL" id="CP012605">
    <property type="protein sequence ID" value="ANH72397.1"/>
    <property type="molecule type" value="Genomic_DNA"/>
</dbReference>
<name>A0AAC9FQ24_9RALS</name>